<dbReference type="InterPro" id="IPR043429">
    <property type="entry name" value="ArtM/GltK/GlnP/TcyL/YhdX-like"/>
</dbReference>
<keyword evidence="3 8" id="KW-0813">Transport</keyword>
<dbReference type="InterPro" id="IPR010065">
    <property type="entry name" value="AA_ABC_transptr_permease_3TM"/>
</dbReference>
<keyword evidence="11" id="KW-1185">Reference proteome</keyword>
<dbReference type="RefSeq" id="WP_188409863.1">
    <property type="nucleotide sequence ID" value="NZ_BMCP01000002.1"/>
</dbReference>
<feature type="transmembrane region" description="Helical" evidence="8">
    <location>
        <begin position="44"/>
        <end position="67"/>
    </location>
</feature>
<organism evidence="10 11">
    <name type="scientific">Agaricicola taiwanensis</name>
    <dbReference type="NCBI Taxonomy" id="591372"/>
    <lineage>
        <taxon>Bacteria</taxon>
        <taxon>Pseudomonadati</taxon>
        <taxon>Pseudomonadota</taxon>
        <taxon>Alphaproteobacteria</taxon>
        <taxon>Rhodobacterales</taxon>
        <taxon>Paracoccaceae</taxon>
        <taxon>Agaricicola</taxon>
    </lineage>
</organism>
<comment type="caution">
    <text evidence="10">The sequence shown here is derived from an EMBL/GenBank/DDBJ whole genome shotgun (WGS) entry which is preliminary data.</text>
</comment>
<keyword evidence="6 8" id="KW-1133">Transmembrane helix</keyword>
<keyword evidence="7 8" id="KW-0472">Membrane</keyword>
<evidence type="ECO:0000256" key="3">
    <source>
        <dbReference type="ARBA" id="ARBA00022448"/>
    </source>
</evidence>
<comment type="similarity">
    <text evidence="2">Belongs to the binding-protein-dependent transport system permease family. HisMQ subfamily.</text>
</comment>
<feature type="domain" description="ABC transmembrane type-1" evidence="9">
    <location>
        <begin position="170"/>
        <end position="366"/>
    </location>
</feature>
<keyword evidence="4" id="KW-1003">Cell membrane</keyword>
<evidence type="ECO:0000256" key="4">
    <source>
        <dbReference type="ARBA" id="ARBA00022475"/>
    </source>
</evidence>
<dbReference type="InterPro" id="IPR000515">
    <property type="entry name" value="MetI-like"/>
</dbReference>
<keyword evidence="5 8" id="KW-0812">Transmembrane</keyword>
<dbReference type="InterPro" id="IPR035906">
    <property type="entry name" value="MetI-like_sf"/>
</dbReference>
<gene>
    <name evidence="10" type="ORF">GCM10007276_22980</name>
</gene>
<feature type="transmembrane region" description="Helical" evidence="8">
    <location>
        <begin position="286"/>
        <end position="308"/>
    </location>
</feature>
<dbReference type="GO" id="GO:0043190">
    <property type="term" value="C:ATP-binding cassette (ABC) transporter complex"/>
    <property type="evidence" value="ECO:0007669"/>
    <property type="project" value="InterPro"/>
</dbReference>
<feature type="transmembrane region" description="Helical" evidence="8">
    <location>
        <begin position="215"/>
        <end position="233"/>
    </location>
</feature>
<dbReference type="GO" id="GO:0022857">
    <property type="term" value="F:transmembrane transporter activity"/>
    <property type="evidence" value="ECO:0007669"/>
    <property type="project" value="InterPro"/>
</dbReference>
<dbReference type="GO" id="GO:0006865">
    <property type="term" value="P:amino acid transport"/>
    <property type="evidence" value="ECO:0007669"/>
    <property type="project" value="TreeGrafter"/>
</dbReference>
<evidence type="ECO:0000256" key="6">
    <source>
        <dbReference type="ARBA" id="ARBA00022989"/>
    </source>
</evidence>
<feature type="transmembrane region" description="Helical" evidence="8">
    <location>
        <begin position="134"/>
        <end position="154"/>
    </location>
</feature>
<feature type="transmembrane region" description="Helical" evidence="8">
    <location>
        <begin position="245"/>
        <end position="265"/>
    </location>
</feature>
<evidence type="ECO:0000256" key="5">
    <source>
        <dbReference type="ARBA" id="ARBA00022692"/>
    </source>
</evidence>
<sequence>MIDTAIPNQVFVRSQLVETLPAPKSEVGPLAWARANLFSGPINSLLTIIGFGLLAYILFALLDFLVLRAVWTGENREACLGPEVGACWPFIKAKFGQLVYGFYPVDERWRPNLVFLLGAILIVPLMVRTAPFKLANAVLFFVVYPVVAFFLLQGDVLGLPLVSTRIWGGILVTLVVAVVGIVASLPLGIVLALGRRSQLPIIRFASIAFIEFWRGVPLITVLFFATYMLPLFLPRGLEFNGLLRALVGVSLFAAAYMAEVVRGGLQAIPRGQYEGAMAVGLGYWRMMFLIILPQALKLVIPGIVNTFIGLFKDTTLVLIVSILDLLGQLRAAFADPNWATPVTEFTGYAFAGFFYFFFCYGMSRYSRYVERRLNTGHKR</sequence>
<dbReference type="SUPFAM" id="SSF161098">
    <property type="entry name" value="MetI-like"/>
    <property type="match status" value="1"/>
</dbReference>
<dbReference type="PANTHER" id="PTHR30614">
    <property type="entry name" value="MEMBRANE COMPONENT OF AMINO ACID ABC TRANSPORTER"/>
    <property type="match status" value="1"/>
</dbReference>
<evidence type="ECO:0000259" key="9">
    <source>
        <dbReference type="PROSITE" id="PS50928"/>
    </source>
</evidence>
<evidence type="ECO:0000256" key="8">
    <source>
        <dbReference type="RuleBase" id="RU363032"/>
    </source>
</evidence>
<dbReference type="NCBIfam" id="TIGR01726">
    <property type="entry name" value="HEQRo_perm_3TM"/>
    <property type="match status" value="1"/>
</dbReference>
<evidence type="ECO:0000313" key="11">
    <source>
        <dbReference type="Proteomes" id="UP000602745"/>
    </source>
</evidence>
<dbReference type="PROSITE" id="PS50928">
    <property type="entry name" value="ABC_TM1"/>
    <property type="match status" value="1"/>
</dbReference>
<dbReference type="EMBL" id="BMCP01000002">
    <property type="protein sequence ID" value="GGE45206.1"/>
    <property type="molecule type" value="Genomic_DNA"/>
</dbReference>
<comment type="subcellular location">
    <subcellularLocation>
        <location evidence="1">Cell inner membrane</location>
        <topology evidence="1">Multi-pass membrane protein</topology>
    </subcellularLocation>
    <subcellularLocation>
        <location evidence="8">Cell membrane</location>
        <topology evidence="8">Multi-pass membrane protein</topology>
    </subcellularLocation>
</comment>
<feature type="transmembrane region" description="Helical" evidence="8">
    <location>
        <begin position="166"/>
        <end position="194"/>
    </location>
</feature>
<dbReference type="Gene3D" id="1.10.3720.10">
    <property type="entry name" value="MetI-like"/>
    <property type="match status" value="1"/>
</dbReference>
<evidence type="ECO:0000256" key="1">
    <source>
        <dbReference type="ARBA" id="ARBA00004429"/>
    </source>
</evidence>
<feature type="transmembrane region" description="Helical" evidence="8">
    <location>
        <begin position="109"/>
        <end position="127"/>
    </location>
</feature>
<proteinExistence type="inferred from homology"/>
<feature type="transmembrane region" description="Helical" evidence="8">
    <location>
        <begin position="345"/>
        <end position="363"/>
    </location>
</feature>
<dbReference type="Proteomes" id="UP000602745">
    <property type="component" value="Unassembled WGS sequence"/>
</dbReference>
<evidence type="ECO:0000313" key="10">
    <source>
        <dbReference type="EMBL" id="GGE45206.1"/>
    </source>
</evidence>
<dbReference type="PANTHER" id="PTHR30614:SF41">
    <property type="entry name" value="INNER MEMBRANE AMINO-ACID ABC TRANSPORTER PERMEASE PROTEIN YHDY"/>
    <property type="match status" value="1"/>
</dbReference>
<evidence type="ECO:0000256" key="2">
    <source>
        <dbReference type="ARBA" id="ARBA00010072"/>
    </source>
</evidence>
<dbReference type="CDD" id="cd06261">
    <property type="entry name" value="TM_PBP2"/>
    <property type="match status" value="1"/>
</dbReference>
<name>A0A8J2YIP4_9RHOB</name>
<protein>
    <submittedName>
        <fullName evidence="10">Amino acid ABC transporter permease</fullName>
    </submittedName>
</protein>
<reference evidence="10" key="2">
    <citation type="submission" date="2020-09" db="EMBL/GenBank/DDBJ databases">
        <authorList>
            <person name="Sun Q."/>
            <person name="Sedlacek I."/>
        </authorList>
    </citation>
    <scope>NUCLEOTIDE SEQUENCE</scope>
    <source>
        <strain evidence="10">CCM 7684</strain>
    </source>
</reference>
<dbReference type="Pfam" id="PF00528">
    <property type="entry name" value="BPD_transp_1"/>
    <property type="match status" value="1"/>
</dbReference>
<reference evidence="10" key="1">
    <citation type="journal article" date="2014" name="Int. J. Syst. Evol. Microbiol.">
        <title>Complete genome sequence of Corynebacterium casei LMG S-19264T (=DSM 44701T), isolated from a smear-ripened cheese.</title>
        <authorList>
            <consortium name="US DOE Joint Genome Institute (JGI-PGF)"/>
            <person name="Walter F."/>
            <person name="Albersmeier A."/>
            <person name="Kalinowski J."/>
            <person name="Ruckert C."/>
        </authorList>
    </citation>
    <scope>NUCLEOTIDE SEQUENCE</scope>
    <source>
        <strain evidence="10">CCM 7684</strain>
    </source>
</reference>
<accession>A0A8J2YIP4</accession>
<dbReference type="AlphaFoldDB" id="A0A8J2YIP4"/>
<evidence type="ECO:0000256" key="7">
    <source>
        <dbReference type="ARBA" id="ARBA00023136"/>
    </source>
</evidence>